<feature type="compositionally biased region" description="Basic residues" evidence="1">
    <location>
        <begin position="44"/>
        <end position="54"/>
    </location>
</feature>
<feature type="region of interest" description="Disordered" evidence="1">
    <location>
        <begin position="1"/>
        <end position="54"/>
    </location>
</feature>
<dbReference type="PANTHER" id="PTHR35831">
    <property type="entry name" value="OS01G0642200 PROTEIN"/>
    <property type="match status" value="1"/>
</dbReference>
<gene>
    <name evidence="2" type="ORF">CRG98_039225</name>
</gene>
<sequence>MASLKAEKPSAAPAQAKQEPPKGSSTPKAATKATPKKAEPKPAQPRRKASGGKK</sequence>
<name>A0A2I0I8P5_PUNGR</name>
<comment type="caution">
    <text evidence="2">The sequence shown here is derived from an EMBL/GenBank/DDBJ whole genome shotgun (WGS) entry which is preliminary data.</text>
</comment>
<keyword evidence="3" id="KW-1185">Reference proteome</keyword>
<proteinExistence type="predicted"/>
<reference evidence="2 3" key="1">
    <citation type="submission" date="2017-11" db="EMBL/GenBank/DDBJ databases">
        <title>De-novo sequencing of pomegranate (Punica granatum L.) genome.</title>
        <authorList>
            <person name="Akparov Z."/>
            <person name="Amiraslanov A."/>
            <person name="Hajiyeva S."/>
            <person name="Abbasov M."/>
            <person name="Kaur K."/>
            <person name="Hamwieh A."/>
            <person name="Solovyev V."/>
            <person name="Salamov A."/>
            <person name="Braich B."/>
            <person name="Kosarev P."/>
            <person name="Mahmoud A."/>
            <person name="Hajiyev E."/>
            <person name="Babayeva S."/>
            <person name="Izzatullayeva V."/>
            <person name="Mammadov A."/>
            <person name="Mammadov A."/>
            <person name="Sharifova S."/>
            <person name="Ojaghi J."/>
            <person name="Eynullazada K."/>
            <person name="Bayramov B."/>
            <person name="Abdulazimova A."/>
            <person name="Shahmuradov I."/>
        </authorList>
    </citation>
    <scope>NUCLEOTIDE SEQUENCE [LARGE SCALE GENOMIC DNA]</scope>
    <source>
        <strain evidence="3">cv. AG2017</strain>
        <tissue evidence="2">Leaf</tissue>
    </source>
</reference>
<organism evidence="2 3">
    <name type="scientific">Punica granatum</name>
    <name type="common">Pomegranate</name>
    <dbReference type="NCBI Taxonomy" id="22663"/>
    <lineage>
        <taxon>Eukaryota</taxon>
        <taxon>Viridiplantae</taxon>
        <taxon>Streptophyta</taxon>
        <taxon>Embryophyta</taxon>
        <taxon>Tracheophyta</taxon>
        <taxon>Spermatophyta</taxon>
        <taxon>Magnoliopsida</taxon>
        <taxon>eudicotyledons</taxon>
        <taxon>Gunneridae</taxon>
        <taxon>Pentapetalae</taxon>
        <taxon>rosids</taxon>
        <taxon>malvids</taxon>
        <taxon>Myrtales</taxon>
        <taxon>Lythraceae</taxon>
        <taxon>Punica</taxon>
    </lineage>
</organism>
<feature type="compositionally biased region" description="Low complexity" evidence="1">
    <location>
        <begin position="9"/>
        <end position="33"/>
    </location>
</feature>
<dbReference type="AlphaFoldDB" id="A0A2I0I8P5"/>
<dbReference type="EMBL" id="PGOL01003585">
    <property type="protein sequence ID" value="PKI40379.1"/>
    <property type="molecule type" value="Genomic_DNA"/>
</dbReference>
<protein>
    <submittedName>
        <fullName evidence="2">Uncharacterized protein</fullName>
    </submittedName>
</protein>
<evidence type="ECO:0000256" key="1">
    <source>
        <dbReference type="SAM" id="MobiDB-lite"/>
    </source>
</evidence>
<evidence type="ECO:0000313" key="2">
    <source>
        <dbReference type="EMBL" id="PKI40379.1"/>
    </source>
</evidence>
<evidence type="ECO:0000313" key="3">
    <source>
        <dbReference type="Proteomes" id="UP000233551"/>
    </source>
</evidence>
<accession>A0A2I0I8P5</accession>
<dbReference type="Proteomes" id="UP000233551">
    <property type="component" value="Unassembled WGS sequence"/>
</dbReference>
<dbReference type="PANTHER" id="PTHR35831:SF2">
    <property type="entry name" value="OS01G0642200 PROTEIN"/>
    <property type="match status" value="1"/>
</dbReference>